<dbReference type="GO" id="GO:0005886">
    <property type="term" value="C:plasma membrane"/>
    <property type="evidence" value="ECO:0007669"/>
    <property type="project" value="UniProtKB-SubCell"/>
</dbReference>
<name>A0A511AWY8_9PROT</name>
<keyword evidence="7" id="KW-1003">Cell membrane</keyword>
<dbReference type="GO" id="GO:0020037">
    <property type="term" value="F:heme binding"/>
    <property type="evidence" value="ECO:0007669"/>
    <property type="project" value="UniProtKB-UniRule"/>
</dbReference>
<feature type="transmembrane region" description="Helical" evidence="7">
    <location>
        <begin position="17"/>
        <end position="35"/>
    </location>
</feature>
<proteinExistence type="inferred from homology"/>
<feature type="domain" description="Ferric oxidoreductase" evidence="8">
    <location>
        <begin position="54"/>
        <end position="166"/>
    </location>
</feature>
<evidence type="ECO:0000256" key="1">
    <source>
        <dbReference type="ARBA" id="ARBA00004141"/>
    </source>
</evidence>
<keyword evidence="7" id="KW-0285">Flavoprotein</keyword>
<evidence type="ECO:0000256" key="6">
    <source>
        <dbReference type="ARBA" id="ARBA00023136"/>
    </source>
</evidence>
<keyword evidence="2 7" id="KW-0813">Transport</keyword>
<comment type="cofactor">
    <cofactor evidence="7">
        <name>heme b</name>
        <dbReference type="ChEBI" id="CHEBI:60344"/>
    </cofactor>
    <text evidence="7">Binds 1 heme b (iron(II)-protoporphyrin IX) group per subunit.</text>
</comment>
<feature type="transmembrane region" description="Helical" evidence="7">
    <location>
        <begin position="85"/>
        <end position="102"/>
    </location>
</feature>
<sequence length="210" mass="24198">MPATEKRGGSGKAFRKYWRIIFYPLGMFPAIWLLWQGQNGQLGADPINAFERALGLWAFRFLIVCLMLAPLRWLTGLNFLRYRRLTGLLAFFYAALHVLTYVGLDHRFDWRVLWRDITHRPFVILGMLAFMMLLPLALTSNLVSLRKLGRGWKKLHLAIFPAAALAGVHFFLAFKTLNALSAFYLSVMAVVLVLRLPKWFGRRRSAAITR</sequence>
<dbReference type="GO" id="GO:0046872">
    <property type="term" value="F:metal ion binding"/>
    <property type="evidence" value="ECO:0007669"/>
    <property type="project" value="UniProtKB-KW"/>
</dbReference>
<dbReference type="HAMAP" id="MF_01207">
    <property type="entry name" value="MsrQ"/>
    <property type="match status" value="1"/>
</dbReference>
<dbReference type="PANTHER" id="PTHR36964:SF1">
    <property type="entry name" value="PROTEIN-METHIONINE-SULFOXIDE REDUCTASE HEME-BINDING SUBUNIT MSRQ"/>
    <property type="match status" value="1"/>
</dbReference>
<keyword evidence="3 7" id="KW-0812">Transmembrane</keyword>
<dbReference type="RefSeq" id="WP_146793595.1">
    <property type="nucleotide sequence ID" value="NZ_BARC01000005.1"/>
</dbReference>
<comment type="similarity">
    <text evidence="7">Belongs to the MsrQ family.</text>
</comment>
<protein>
    <recommendedName>
        <fullName evidence="7">Protein-methionine-sulfoxide reductase heme-binding subunit MsrQ</fullName>
    </recommendedName>
    <alternativeName>
        <fullName evidence="7">Flavocytochrome MsrQ</fullName>
    </alternativeName>
</protein>
<feature type="transmembrane region" description="Helical" evidence="7">
    <location>
        <begin position="179"/>
        <end position="196"/>
    </location>
</feature>
<keyword evidence="4 7" id="KW-1133">Transmembrane helix</keyword>
<dbReference type="GO" id="GO:0030091">
    <property type="term" value="P:protein repair"/>
    <property type="evidence" value="ECO:0007669"/>
    <property type="project" value="UniProtKB-UniRule"/>
</dbReference>
<keyword evidence="7" id="KW-0249">Electron transport</keyword>
<evidence type="ECO:0000256" key="7">
    <source>
        <dbReference type="HAMAP-Rule" id="MF_01207"/>
    </source>
</evidence>
<comment type="subcellular location">
    <subcellularLocation>
        <location evidence="7">Cell membrane</location>
        <topology evidence="7">Multi-pass membrane protein</topology>
    </subcellularLocation>
    <subcellularLocation>
        <location evidence="1">Membrane</location>
        <topology evidence="1">Multi-pass membrane protein</topology>
    </subcellularLocation>
</comment>
<comment type="function">
    <text evidence="7">Part of the MsrPQ system that repairs oxidized periplasmic proteins containing methionine sulfoxide residues (Met-O), using respiratory chain electrons. Thus protects these proteins from oxidative-stress damage caused by reactive species of oxygen and chlorine generated by the host defense mechanisms. MsrPQ is essential for the maintenance of envelope integrity under bleach stress, rescuing a wide series of structurally unrelated periplasmic proteins from methionine oxidation. MsrQ provides electrons for reduction to the reductase catalytic subunit MsrP, using the quinone pool of the respiratory chain.</text>
</comment>
<keyword evidence="7" id="KW-0479">Metal-binding</keyword>
<dbReference type="GO" id="GO:0010181">
    <property type="term" value="F:FMN binding"/>
    <property type="evidence" value="ECO:0007669"/>
    <property type="project" value="UniProtKB-UniRule"/>
</dbReference>
<dbReference type="InterPro" id="IPR022837">
    <property type="entry name" value="MsrQ-like"/>
</dbReference>
<evidence type="ECO:0000259" key="8">
    <source>
        <dbReference type="Pfam" id="PF01794"/>
    </source>
</evidence>
<organism evidence="9 10">
    <name type="scientific">Gluconobacter wancherniae NBRC 103581</name>
    <dbReference type="NCBI Taxonomy" id="656744"/>
    <lineage>
        <taxon>Bacteria</taxon>
        <taxon>Pseudomonadati</taxon>
        <taxon>Pseudomonadota</taxon>
        <taxon>Alphaproteobacteria</taxon>
        <taxon>Acetobacterales</taxon>
        <taxon>Acetobacteraceae</taxon>
        <taxon>Gluconobacter</taxon>
    </lineage>
</organism>
<dbReference type="OrthoDB" id="9788328at2"/>
<evidence type="ECO:0000256" key="5">
    <source>
        <dbReference type="ARBA" id="ARBA00023004"/>
    </source>
</evidence>
<feature type="transmembrane region" description="Helical" evidence="7">
    <location>
        <begin position="55"/>
        <end position="73"/>
    </location>
</feature>
<dbReference type="PANTHER" id="PTHR36964">
    <property type="entry name" value="PROTEIN-METHIONINE-SULFOXIDE REDUCTASE HEME-BINDING SUBUNIT MSRQ"/>
    <property type="match status" value="1"/>
</dbReference>
<reference evidence="9 10" key="1">
    <citation type="submission" date="2019-07" db="EMBL/GenBank/DDBJ databases">
        <title>Whole genome shotgun sequence of Gluconobacter wancherniae NBRC 103581.</title>
        <authorList>
            <person name="Hosoyama A."/>
            <person name="Uohara A."/>
            <person name="Ohji S."/>
            <person name="Ichikawa N."/>
        </authorList>
    </citation>
    <scope>NUCLEOTIDE SEQUENCE [LARGE SCALE GENOMIC DNA]</scope>
    <source>
        <strain evidence="9 10">NBRC 103581</strain>
    </source>
</reference>
<comment type="cofactor">
    <cofactor evidence="7">
        <name>FMN</name>
        <dbReference type="ChEBI" id="CHEBI:58210"/>
    </cofactor>
    <text evidence="7">Binds 1 FMN per subunit.</text>
</comment>
<evidence type="ECO:0000256" key="3">
    <source>
        <dbReference type="ARBA" id="ARBA00022692"/>
    </source>
</evidence>
<keyword evidence="7" id="KW-0288">FMN</keyword>
<dbReference type="Pfam" id="PF01794">
    <property type="entry name" value="Ferric_reduct"/>
    <property type="match status" value="1"/>
</dbReference>
<comment type="caution">
    <text evidence="9">The sequence shown here is derived from an EMBL/GenBank/DDBJ whole genome shotgun (WGS) entry which is preliminary data.</text>
</comment>
<dbReference type="GO" id="GO:0009055">
    <property type="term" value="F:electron transfer activity"/>
    <property type="evidence" value="ECO:0007669"/>
    <property type="project" value="UniProtKB-UniRule"/>
</dbReference>
<dbReference type="NCBIfam" id="NF003833">
    <property type="entry name" value="PRK05419.1-5"/>
    <property type="match status" value="1"/>
</dbReference>
<evidence type="ECO:0000313" key="9">
    <source>
        <dbReference type="EMBL" id="GEK92684.1"/>
    </source>
</evidence>
<keyword evidence="6 7" id="KW-0472">Membrane</keyword>
<dbReference type="AlphaFoldDB" id="A0A511AWY8"/>
<dbReference type="EMBL" id="BJUZ01000001">
    <property type="protein sequence ID" value="GEK92684.1"/>
    <property type="molecule type" value="Genomic_DNA"/>
</dbReference>
<evidence type="ECO:0000256" key="4">
    <source>
        <dbReference type="ARBA" id="ARBA00022989"/>
    </source>
</evidence>
<evidence type="ECO:0000256" key="2">
    <source>
        <dbReference type="ARBA" id="ARBA00022448"/>
    </source>
</evidence>
<dbReference type="Proteomes" id="UP000321230">
    <property type="component" value="Unassembled WGS sequence"/>
</dbReference>
<feature type="transmembrane region" description="Helical" evidence="7">
    <location>
        <begin position="122"/>
        <end position="143"/>
    </location>
</feature>
<accession>A0A511AWY8</accession>
<keyword evidence="5 7" id="KW-0408">Iron</keyword>
<dbReference type="GO" id="GO:0016679">
    <property type="term" value="F:oxidoreductase activity, acting on diphenols and related substances as donors"/>
    <property type="evidence" value="ECO:0007669"/>
    <property type="project" value="TreeGrafter"/>
</dbReference>
<dbReference type="InterPro" id="IPR013130">
    <property type="entry name" value="Fe3_Rdtase_TM_dom"/>
</dbReference>
<keyword evidence="10" id="KW-1185">Reference proteome</keyword>
<comment type="subunit">
    <text evidence="7">Heterodimer of a catalytic subunit (MsrP) and a heme-binding subunit (MsrQ).</text>
</comment>
<keyword evidence="7" id="KW-0349">Heme</keyword>
<feature type="transmembrane region" description="Helical" evidence="7">
    <location>
        <begin position="155"/>
        <end position="173"/>
    </location>
</feature>
<evidence type="ECO:0000313" key="10">
    <source>
        <dbReference type="Proteomes" id="UP000321230"/>
    </source>
</evidence>
<gene>
    <name evidence="7 9" type="primary">msrQ</name>
    <name evidence="9" type="ORF">GWA01_04540</name>
</gene>